<evidence type="ECO:0000256" key="4">
    <source>
        <dbReference type="ARBA" id="ARBA00022827"/>
    </source>
</evidence>
<keyword evidence="3" id="KW-0285">Flavoprotein</keyword>
<protein>
    <submittedName>
        <fullName evidence="8">FAD-dependent oxidoreductase</fullName>
    </submittedName>
</protein>
<gene>
    <name evidence="8" type="ORF">GCM10023191_015120</name>
</gene>
<dbReference type="RefSeq" id="WP_345459089.1">
    <property type="nucleotide sequence ID" value="NZ_BAABHF010000012.1"/>
</dbReference>
<evidence type="ECO:0000259" key="7">
    <source>
        <dbReference type="Pfam" id="PF07992"/>
    </source>
</evidence>
<evidence type="ECO:0000313" key="9">
    <source>
        <dbReference type="Proteomes" id="UP001500503"/>
    </source>
</evidence>
<evidence type="ECO:0000256" key="2">
    <source>
        <dbReference type="ARBA" id="ARBA00005272"/>
    </source>
</evidence>
<dbReference type="InterPro" id="IPR051169">
    <property type="entry name" value="NADH-Q_oxidoreductase"/>
</dbReference>
<comment type="cofactor">
    <cofactor evidence="1">
        <name>FAD</name>
        <dbReference type="ChEBI" id="CHEBI:57692"/>
    </cofactor>
</comment>
<reference evidence="9" key="1">
    <citation type="journal article" date="2019" name="Int. J. Syst. Evol. Microbiol.">
        <title>The Global Catalogue of Microorganisms (GCM) 10K type strain sequencing project: providing services to taxonomists for standard genome sequencing and annotation.</title>
        <authorList>
            <consortium name="The Broad Institute Genomics Platform"/>
            <consortium name="The Broad Institute Genome Sequencing Center for Infectious Disease"/>
            <person name="Wu L."/>
            <person name="Ma J."/>
        </authorList>
    </citation>
    <scope>NUCLEOTIDE SEQUENCE [LARGE SCALE GENOMIC DNA]</scope>
    <source>
        <strain evidence="9">JCM 17933</strain>
    </source>
</reference>
<keyword evidence="9" id="KW-1185">Reference proteome</keyword>
<dbReference type="PANTHER" id="PTHR42913:SF3">
    <property type="entry name" value="64 KDA MITOCHONDRIAL NADH DEHYDROGENASE (EUROFUNG)"/>
    <property type="match status" value="1"/>
</dbReference>
<feature type="domain" description="FAD/NAD(P)-binding" evidence="7">
    <location>
        <begin position="4"/>
        <end position="274"/>
    </location>
</feature>
<evidence type="ECO:0000256" key="5">
    <source>
        <dbReference type="ARBA" id="ARBA00023002"/>
    </source>
</evidence>
<accession>A0ABP8PGF5</accession>
<organism evidence="8 9">
    <name type="scientific">Actinoallomurus oryzae</name>
    <dbReference type="NCBI Taxonomy" id="502180"/>
    <lineage>
        <taxon>Bacteria</taxon>
        <taxon>Bacillati</taxon>
        <taxon>Actinomycetota</taxon>
        <taxon>Actinomycetes</taxon>
        <taxon>Streptosporangiales</taxon>
        <taxon>Thermomonosporaceae</taxon>
        <taxon>Actinoallomurus</taxon>
    </lineage>
</organism>
<comment type="caution">
    <text evidence="8">The sequence shown here is derived from an EMBL/GenBank/DDBJ whole genome shotgun (WGS) entry which is preliminary data.</text>
</comment>
<dbReference type="EMBL" id="BAABHF010000012">
    <property type="protein sequence ID" value="GAA4487376.1"/>
    <property type="molecule type" value="Genomic_DNA"/>
</dbReference>
<evidence type="ECO:0000256" key="6">
    <source>
        <dbReference type="SAM" id="MobiDB-lite"/>
    </source>
</evidence>
<dbReference type="InterPro" id="IPR023753">
    <property type="entry name" value="FAD/NAD-binding_dom"/>
</dbReference>
<dbReference type="PRINTS" id="PR00368">
    <property type="entry name" value="FADPNR"/>
</dbReference>
<sequence>MAARILVLGAGYAGLVAAGLTARLRNARVTLVNASDRFVERVRLHQVATGQWVRMRPIAELLGDAPVDFVVGRVTAIDAARREAELADGRRLGYDILIYALGSMSDGGGVPGAAEHAYPVAVAEDAARLRERLTAGGTVAVVGGGLTGIEAAAELAETPPKRTVRLLTADQLGAALSERGRRHVRRVFTRLGVEIRDGVRVAEVRADGLVLDGGEHVPADTVVWATGFRVPDLARDAGFAVDGHGRMLVDRALRSVSNPEVYAIGDAAVMQRPDRQELRMACATALPSARHVARAVGDELAGREPGAFRFRYVNQCISLGRRNALVQYVRADDSPVEFVLTGRIAALYKEVIVRGALAAQRHPTLVALTPGGGPSSRRRTEGSRTDGAADPAPGHSQEAHS</sequence>
<dbReference type="Gene3D" id="3.50.50.100">
    <property type="match status" value="1"/>
</dbReference>
<dbReference type="SUPFAM" id="SSF51905">
    <property type="entry name" value="FAD/NAD(P)-binding domain"/>
    <property type="match status" value="1"/>
</dbReference>
<name>A0ABP8PGF5_9ACTN</name>
<feature type="region of interest" description="Disordered" evidence="6">
    <location>
        <begin position="366"/>
        <end position="401"/>
    </location>
</feature>
<proteinExistence type="inferred from homology"/>
<keyword evidence="5" id="KW-0560">Oxidoreductase</keyword>
<dbReference type="Pfam" id="PF07992">
    <property type="entry name" value="Pyr_redox_2"/>
    <property type="match status" value="1"/>
</dbReference>
<dbReference type="PRINTS" id="PR00469">
    <property type="entry name" value="PNDRDTASEII"/>
</dbReference>
<dbReference type="Proteomes" id="UP001500503">
    <property type="component" value="Unassembled WGS sequence"/>
</dbReference>
<dbReference type="InterPro" id="IPR036188">
    <property type="entry name" value="FAD/NAD-bd_sf"/>
</dbReference>
<comment type="similarity">
    <text evidence="2">Belongs to the NADH dehydrogenase family.</text>
</comment>
<dbReference type="PANTHER" id="PTHR42913">
    <property type="entry name" value="APOPTOSIS-INDUCING FACTOR 1"/>
    <property type="match status" value="1"/>
</dbReference>
<keyword evidence="4" id="KW-0274">FAD</keyword>
<evidence type="ECO:0000256" key="1">
    <source>
        <dbReference type="ARBA" id="ARBA00001974"/>
    </source>
</evidence>
<evidence type="ECO:0000256" key="3">
    <source>
        <dbReference type="ARBA" id="ARBA00022630"/>
    </source>
</evidence>
<evidence type="ECO:0000313" key="8">
    <source>
        <dbReference type="EMBL" id="GAA4487376.1"/>
    </source>
</evidence>